<dbReference type="EMBL" id="JAGPXC010000006">
    <property type="protein sequence ID" value="KAH6652287.1"/>
    <property type="molecule type" value="Genomic_DNA"/>
</dbReference>
<feature type="compositionally biased region" description="Polar residues" evidence="1">
    <location>
        <begin position="156"/>
        <end position="166"/>
    </location>
</feature>
<sequence length="210" mass="21861">MKSPTLLALAALGTYPGLTAAQLYSYFTSVITECAEATDAHPTQAYPTEAPQFSHGSVAYSMPSCDCGCKTCTYTSIYTTSYHLLCPTGVTPQEYIITETYAGAPAIPTFAEPTTLPYGFTTIDATCTGYEDETASGTSTITKTLAESAVTPGYHASQSTQASSPESYPVGHSSANAAQSTKPVTVSAASQTFTLSIYSLLAIGSIVAFV</sequence>
<proteinExistence type="predicted"/>
<evidence type="ECO:0000313" key="4">
    <source>
        <dbReference type="Proteomes" id="UP000758603"/>
    </source>
</evidence>
<dbReference type="GeneID" id="70125263"/>
<gene>
    <name evidence="3" type="ORF">BKA67DRAFT_352211</name>
</gene>
<feature type="signal peptide" evidence="2">
    <location>
        <begin position="1"/>
        <end position="21"/>
    </location>
</feature>
<dbReference type="Proteomes" id="UP000758603">
    <property type="component" value="Unassembled WGS sequence"/>
</dbReference>
<keyword evidence="4" id="KW-1185">Reference proteome</keyword>
<feature type="region of interest" description="Disordered" evidence="1">
    <location>
        <begin position="155"/>
        <end position="176"/>
    </location>
</feature>
<accession>A0A9P8UHU2</accession>
<evidence type="ECO:0000313" key="3">
    <source>
        <dbReference type="EMBL" id="KAH6652287.1"/>
    </source>
</evidence>
<evidence type="ECO:0000256" key="2">
    <source>
        <dbReference type="SAM" id="SignalP"/>
    </source>
</evidence>
<dbReference type="AlphaFoldDB" id="A0A9P8UHU2"/>
<dbReference type="RefSeq" id="XP_045956565.1">
    <property type="nucleotide sequence ID" value="XM_046096370.1"/>
</dbReference>
<reference evidence="3" key="1">
    <citation type="journal article" date="2021" name="Nat. Commun.">
        <title>Genetic determinants of endophytism in the Arabidopsis root mycobiome.</title>
        <authorList>
            <person name="Mesny F."/>
            <person name="Miyauchi S."/>
            <person name="Thiergart T."/>
            <person name="Pickel B."/>
            <person name="Atanasova L."/>
            <person name="Karlsson M."/>
            <person name="Huettel B."/>
            <person name="Barry K.W."/>
            <person name="Haridas S."/>
            <person name="Chen C."/>
            <person name="Bauer D."/>
            <person name="Andreopoulos W."/>
            <person name="Pangilinan J."/>
            <person name="LaButti K."/>
            <person name="Riley R."/>
            <person name="Lipzen A."/>
            <person name="Clum A."/>
            <person name="Drula E."/>
            <person name="Henrissat B."/>
            <person name="Kohler A."/>
            <person name="Grigoriev I.V."/>
            <person name="Martin F.M."/>
            <person name="Hacquard S."/>
        </authorList>
    </citation>
    <scope>NUCLEOTIDE SEQUENCE</scope>
    <source>
        <strain evidence="3">MPI-SDFR-AT-0073</strain>
    </source>
</reference>
<name>A0A9P8UHU2_9PEZI</name>
<comment type="caution">
    <text evidence="3">The sequence shown here is derived from an EMBL/GenBank/DDBJ whole genome shotgun (WGS) entry which is preliminary data.</text>
</comment>
<feature type="chain" id="PRO_5040202254" evidence="2">
    <location>
        <begin position="22"/>
        <end position="210"/>
    </location>
</feature>
<evidence type="ECO:0000256" key="1">
    <source>
        <dbReference type="SAM" id="MobiDB-lite"/>
    </source>
</evidence>
<dbReference type="OrthoDB" id="5101370at2759"/>
<keyword evidence="2" id="KW-0732">Signal</keyword>
<protein>
    <submittedName>
        <fullName evidence="3">Uncharacterized protein</fullName>
    </submittedName>
</protein>
<organism evidence="3 4">
    <name type="scientific">Truncatella angustata</name>
    <dbReference type="NCBI Taxonomy" id="152316"/>
    <lineage>
        <taxon>Eukaryota</taxon>
        <taxon>Fungi</taxon>
        <taxon>Dikarya</taxon>
        <taxon>Ascomycota</taxon>
        <taxon>Pezizomycotina</taxon>
        <taxon>Sordariomycetes</taxon>
        <taxon>Xylariomycetidae</taxon>
        <taxon>Amphisphaeriales</taxon>
        <taxon>Sporocadaceae</taxon>
        <taxon>Truncatella</taxon>
    </lineage>
</organism>